<dbReference type="PhylomeDB" id="A5JYW4"/>
<dbReference type="Bgee" id="WBGene00045412">
    <property type="expression patterns" value="Expressed in larva and 3 other cell types or tissues"/>
</dbReference>
<dbReference type="UCSC" id="C25F9.12">
    <property type="organism name" value="c. elegans"/>
</dbReference>
<evidence type="ECO:0000313" key="3">
    <source>
        <dbReference type="WormBase" id="C25F9.12"/>
    </source>
</evidence>
<dbReference type="RefSeq" id="NP_001379471.1">
    <property type="nucleotide sequence ID" value="NM_001392696.1"/>
</dbReference>
<keyword evidence="2" id="KW-1185">Reference proteome</keyword>
<dbReference type="AGR" id="WB:WBGene00045412"/>
<reference evidence="1 2" key="1">
    <citation type="journal article" date="1998" name="Science">
        <title>Genome sequence of the nematode C. elegans: a platform for investigating biology.</title>
        <authorList>
            <consortium name="The C. elegans sequencing consortium"/>
            <person name="Sulson J.E."/>
            <person name="Waterston R."/>
        </authorList>
    </citation>
    <scope>NUCLEOTIDE SEQUENCE [LARGE SCALE GENOMIC DNA]</scope>
    <source>
        <strain evidence="1 2">Bristol N2</strain>
    </source>
</reference>
<name>A5JYW4_CAEEL</name>
<dbReference type="WormBase" id="C25F9.12">
    <property type="protein sequence ID" value="CE40911"/>
    <property type="gene ID" value="WBGene00045412"/>
</dbReference>
<evidence type="ECO:0000313" key="1">
    <source>
        <dbReference type="EMBL" id="CAN86578.1"/>
    </source>
</evidence>
<organism evidence="1 2">
    <name type="scientific">Caenorhabditis elegans</name>
    <dbReference type="NCBI Taxonomy" id="6239"/>
    <lineage>
        <taxon>Eukaryota</taxon>
        <taxon>Metazoa</taxon>
        <taxon>Ecdysozoa</taxon>
        <taxon>Nematoda</taxon>
        <taxon>Chromadorea</taxon>
        <taxon>Rhabditida</taxon>
        <taxon>Rhabditina</taxon>
        <taxon>Rhabditomorpha</taxon>
        <taxon>Rhabditoidea</taxon>
        <taxon>Rhabditidae</taxon>
        <taxon>Peloderinae</taxon>
        <taxon>Caenorhabditis</taxon>
    </lineage>
</organism>
<dbReference type="SMR" id="A5JYW4"/>
<dbReference type="Proteomes" id="UP000001940">
    <property type="component" value="Chromosome V"/>
</dbReference>
<dbReference type="InParanoid" id="A5JYW4"/>
<dbReference type="AlphaFoldDB" id="A5JYW4"/>
<evidence type="ECO:0000313" key="2">
    <source>
        <dbReference type="Proteomes" id="UP000001940"/>
    </source>
</evidence>
<dbReference type="HOGENOM" id="CLU_2429064_0_0_1"/>
<dbReference type="GeneID" id="6418700"/>
<gene>
    <name evidence="1 3" type="ORF">C25F9.12</name>
    <name evidence="1" type="ORF">CELE_C25F9.12</name>
</gene>
<dbReference type="EMBL" id="BX284605">
    <property type="protein sequence ID" value="CAN86578.1"/>
    <property type="molecule type" value="Genomic_DNA"/>
</dbReference>
<dbReference type="KEGG" id="cel:CELE_C25F9.12"/>
<proteinExistence type="predicted"/>
<dbReference type="CTD" id="6418700"/>
<dbReference type="PaxDb" id="6239-C25F9.12"/>
<sequence>MKLTPDGMVRNFANLEAARDWIRMRIEELEDEISFSMLSQASCSRPARTTAESSFNEATVNSYASSTAALQREKSKLERIVALVEYDLAAARSP</sequence>
<protein>
    <submittedName>
        <fullName evidence="1">PH domain-containing protein</fullName>
    </submittedName>
</protein>
<accession>A5JYW4</accession>